<dbReference type="Gene3D" id="3.40.190.10">
    <property type="entry name" value="Periplasmic binding protein-like II"/>
    <property type="match status" value="1"/>
</dbReference>
<protein>
    <recommendedName>
        <fullName evidence="4">HTH gntR-type domain-containing protein</fullName>
    </recommendedName>
</protein>
<keyword evidence="1" id="KW-0805">Transcription regulation</keyword>
<dbReference type="InterPro" id="IPR006059">
    <property type="entry name" value="SBP"/>
</dbReference>
<keyword evidence="2" id="KW-0238">DNA-binding</keyword>
<feature type="domain" description="HTH gntR-type" evidence="4">
    <location>
        <begin position="11"/>
        <end position="79"/>
    </location>
</feature>
<dbReference type="PANTHER" id="PTHR43649">
    <property type="entry name" value="ARABINOSE-BINDING PROTEIN-RELATED"/>
    <property type="match status" value="1"/>
</dbReference>
<dbReference type="Pfam" id="PF00392">
    <property type="entry name" value="GntR"/>
    <property type="match status" value="1"/>
</dbReference>
<organism evidence="5 6">
    <name type="scientific">Paenibacillus marchantiophytorum</name>
    <dbReference type="NCBI Taxonomy" id="1619310"/>
    <lineage>
        <taxon>Bacteria</taxon>
        <taxon>Bacillati</taxon>
        <taxon>Bacillota</taxon>
        <taxon>Bacilli</taxon>
        <taxon>Bacillales</taxon>
        <taxon>Paenibacillaceae</taxon>
        <taxon>Paenibacillus</taxon>
    </lineage>
</organism>
<dbReference type="InterPro" id="IPR036390">
    <property type="entry name" value="WH_DNA-bd_sf"/>
</dbReference>
<dbReference type="InterPro" id="IPR000524">
    <property type="entry name" value="Tscrpt_reg_HTH_GntR"/>
</dbReference>
<dbReference type="PANTHER" id="PTHR43649:SF12">
    <property type="entry name" value="DIACETYLCHITOBIOSE BINDING PROTEIN DASA"/>
    <property type="match status" value="1"/>
</dbReference>
<keyword evidence="6" id="KW-1185">Reference proteome</keyword>
<keyword evidence="3" id="KW-0804">Transcription</keyword>
<evidence type="ECO:0000313" key="5">
    <source>
        <dbReference type="EMBL" id="GFZ80050.1"/>
    </source>
</evidence>
<comment type="caution">
    <text evidence="5">The sequence shown here is derived from an EMBL/GenBank/DDBJ whole genome shotgun (WGS) entry which is preliminary data.</text>
</comment>
<dbReference type="CDD" id="cd07377">
    <property type="entry name" value="WHTH_GntR"/>
    <property type="match status" value="1"/>
</dbReference>
<name>A0ABQ1ENK8_9BACL</name>
<dbReference type="InterPro" id="IPR050490">
    <property type="entry name" value="Bact_solute-bd_prot1"/>
</dbReference>
<dbReference type="SMART" id="SM00345">
    <property type="entry name" value="HTH_GNTR"/>
    <property type="match status" value="1"/>
</dbReference>
<evidence type="ECO:0000259" key="4">
    <source>
        <dbReference type="PROSITE" id="PS50949"/>
    </source>
</evidence>
<dbReference type="Pfam" id="PF13416">
    <property type="entry name" value="SBP_bac_8"/>
    <property type="match status" value="1"/>
</dbReference>
<dbReference type="InterPro" id="IPR036388">
    <property type="entry name" value="WH-like_DNA-bd_sf"/>
</dbReference>
<accession>A0ABQ1ENK8</accession>
<proteinExistence type="predicted"/>
<evidence type="ECO:0000256" key="1">
    <source>
        <dbReference type="ARBA" id="ARBA00023015"/>
    </source>
</evidence>
<dbReference type="RefSeq" id="WP_189012307.1">
    <property type="nucleotide sequence ID" value="NZ_BMHE01000011.1"/>
</dbReference>
<gene>
    <name evidence="5" type="ORF">GCM10008018_26980</name>
</gene>
<sequence length="459" mass="51989">MEERTIRKTSRERLSELVSTLREDILTGKRAVGEYLPSEKTFAAQFFLSNQSVRKGLEVLVAEGLIEKIPRVGTKVVGPPDGAFVTVKLGFHSSVTGEADLHRLLAIFQKENPHIRVQAVPTSSNNYGYISEYLSSGLLDVVMMNFKNFQECAENGDEGLLEPMERNPELYAFLSDAFQVEGRQLVQPFIFSPLILCYNREHFQAANLSEPDSSWQWKDLIEYSSKLAIPNERLGFHCDLYSSNRWPLLLLQTGKKFERHEDGRLKLAGTPMMDALRYCGEMKHSIPSLSEGITTGESELLLAKGKASMIMTSYFYLNYLLGERLSFDVAPVPHFGTPMTMLLNTGLAVNRQSNVKDAAVKLVEFLTSTKAQLFVRQHTYSLPARKSAAEWVGEEKRYLPSRFSLFRETIPGFRYFTDLAISARELSEINQELKMYWAGLETEEALCAQIEERLTLSTT</sequence>
<evidence type="ECO:0000256" key="3">
    <source>
        <dbReference type="ARBA" id="ARBA00023163"/>
    </source>
</evidence>
<evidence type="ECO:0000256" key="2">
    <source>
        <dbReference type="ARBA" id="ARBA00023125"/>
    </source>
</evidence>
<reference evidence="6" key="1">
    <citation type="journal article" date="2019" name="Int. J. Syst. Evol. Microbiol.">
        <title>The Global Catalogue of Microorganisms (GCM) 10K type strain sequencing project: providing services to taxonomists for standard genome sequencing and annotation.</title>
        <authorList>
            <consortium name="The Broad Institute Genomics Platform"/>
            <consortium name="The Broad Institute Genome Sequencing Center for Infectious Disease"/>
            <person name="Wu L."/>
            <person name="Ma J."/>
        </authorList>
    </citation>
    <scope>NUCLEOTIDE SEQUENCE [LARGE SCALE GENOMIC DNA]</scope>
    <source>
        <strain evidence="6">CGMCC 1.15043</strain>
    </source>
</reference>
<dbReference type="PROSITE" id="PS50949">
    <property type="entry name" value="HTH_GNTR"/>
    <property type="match status" value="1"/>
</dbReference>
<evidence type="ECO:0000313" key="6">
    <source>
        <dbReference type="Proteomes" id="UP000615455"/>
    </source>
</evidence>
<dbReference type="EMBL" id="BMHE01000011">
    <property type="protein sequence ID" value="GFZ80050.1"/>
    <property type="molecule type" value="Genomic_DNA"/>
</dbReference>
<dbReference type="SUPFAM" id="SSF46785">
    <property type="entry name" value="Winged helix' DNA-binding domain"/>
    <property type="match status" value="1"/>
</dbReference>
<dbReference type="SUPFAM" id="SSF53850">
    <property type="entry name" value="Periplasmic binding protein-like II"/>
    <property type="match status" value="1"/>
</dbReference>
<dbReference type="Gene3D" id="1.10.10.10">
    <property type="entry name" value="Winged helix-like DNA-binding domain superfamily/Winged helix DNA-binding domain"/>
    <property type="match status" value="1"/>
</dbReference>
<dbReference type="Proteomes" id="UP000615455">
    <property type="component" value="Unassembled WGS sequence"/>
</dbReference>